<organism evidence="2 3">
    <name type="scientific">Candidatus Nomurabacteria bacterium GW2011_GWB1_37_5</name>
    <dbReference type="NCBI Taxonomy" id="1618742"/>
    <lineage>
        <taxon>Bacteria</taxon>
        <taxon>Candidatus Nomuraibacteriota</taxon>
    </lineage>
</organism>
<dbReference type="EMBL" id="LBTF01000002">
    <property type="protein sequence ID" value="KKQ35948.1"/>
    <property type="molecule type" value="Genomic_DNA"/>
</dbReference>
<feature type="region of interest" description="Disordered" evidence="1">
    <location>
        <begin position="1"/>
        <end position="74"/>
    </location>
</feature>
<name>A0A0G0GY78_9BACT</name>
<evidence type="ECO:0000313" key="3">
    <source>
        <dbReference type="Proteomes" id="UP000033876"/>
    </source>
</evidence>
<feature type="compositionally biased region" description="Basic and acidic residues" evidence="1">
    <location>
        <begin position="62"/>
        <end position="74"/>
    </location>
</feature>
<dbReference type="PATRIC" id="fig|1618742.3.peg.46"/>
<proteinExistence type="predicted"/>
<gene>
    <name evidence="2" type="ORF">US50_C0002G0008</name>
</gene>
<sequence>MFKGNKSTLEEQLKGKSPEEIEKWKKDREEALNKHDAKPKSFVLGSGGTPIPKEEMTDEEREALKERTKENRQD</sequence>
<dbReference type="AlphaFoldDB" id="A0A0G0GY78"/>
<reference evidence="2 3" key="1">
    <citation type="journal article" date="2015" name="Nature">
        <title>rRNA introns, odd ribosomes, and small enigmatic genomes across a large radiation of phyla.</title>
        <authorList>
            <person name="Brown C.T."/>
            <person name="Hug L.A."/>
            <person name="Thomas B.C."/>
            <person name="Sharon I."/>
            <person name="Castelle C.J."/>
            <person name="Singh A."/>
            <person name="Wilkins M.J."/>
            <person name="Williams K.H."/>
            <person name="Banfield J.F."/>
        </authorList>
    </citation>
    <scope>NUCLEOTIDE SEQUENCE [LARGE SCALE GENOMIC DNA]</scope>
</reference>
<evidence type="ECO:0000256" key="1">
    <source>
        <dbReference type="SAM" id="MobiDB-lite"/>
    </source>
</evidence>
<feature type="compositionally biased region" description="Basic and acidic residues" evidence="1">
    <location>
        <begin position="8"/>
        <end position="39"/>
    </location>
</feature>
<evidence type="ECO:0000313" key="2">
    <source>
        <dbReference type="EMBL" id="KKQ35948.1"/>
    </source>
</evidence>
<protein>
    <submittedName>
        <fullName evidence="2">Uncharacterized protein</fullName>
    </submittedName>
</protein>
<accession>A0A0G0GY78</accession>
<dbReference type="Proteomes" id="UP000033876">
    <property type="component" value="Unassembled WGS sequence"/>
</dbReference>
<comment type="caution">
    <text evidence="2">The sequence shown here is derived from an EMBL/GenBank/DDBJ whole genome shotgun (WGS) entry which is preliminary data.</text>
</comment>